<feature type="binding site" evidence="8">
    <location>
        <position position="89"/>
    </location>
    <ligand>
        <name>Zn(2+)</name>
        <dbReference type="ChEBI" id="CHEBI:29105"/>
    </ligand>
</feature>
<comment type="cofactor">
    <cofactor evidence="8">
        <name>Zn(2+)</name>
        <dbReference type="ChEBI" id="CHEBI:29105"/>
    </cofactor>
    <text evidence="8">Binds 1 zinc ion per subunit.</text>
</comment>
<dbReference type="RefSeq" id="WP_229385254.1">
    <property type="nucleotide sequence ID" value="NZ_JAGTTN010000004.1"/>
</dbReference>
<dbReference type="PANTHER" id="PTHR10309:SF0">
    <property type="entry name" value="MANNOSE-6-PHOSPHATE ISOMERASE"/>
    <property type="match status" value="1"/>
</dbReference>
<evidence type="ECO:0000259" key="9">
    <source>
        <dbReference type="Pfam" id="PF20511"/>
    </source>
</evidence>
<feature type="binding site" evidence="8">
    <location>
        <position position="248"/>
    </location>
    <ligand>
        <name>Zn(2+)</name>
        <dbReference type="ChEBI" id="CHEBI:29105"/>
    </ligand>
</feature>
<dbReference type="Pfam" id="PF20511">
    <property type="entry name" value="PMI_typeI_cat"/>
    <property type="match status" value="1"/>
</dbReference>
<evidence type="ECO:0000256" key="8">
    <source>
        <dbReference type="PIRSR" id="PIRSR001480-2"/>
    </source>
</evidence>
<evidence type="ECO:0000256" key="1">
    <source>
        <dbReference type="ARBA" id="ARBA00000757"/>
    </source>
</evidence>
<organism evidence="10 11">
    <name type="scientific">Microbacterium allomyrinae</name>
    <dbReference type="NCBI Taxonomy" id="2830666"/>
    <lineage>
        <taxon>Bacteria</taxon>
        <taxon>Bacillati</taxon>
        <taxon>Actinomycetota</taxon>
        <taxon>Actinomycetes</taxon>
        <taxon>Micrococcales</taxon>
        <taxon>Microbacteriaceae</taxon>
        <taxon>Microbacterium</taxon>
    </lineage>
</organism>
<feature type="binding site" evidence="8">
    <location>
        <position position="87"/>
    </location>
    <ligand>
        <name>Zn(2+)</name>
        <dbReference type="ChEBI" id="CHEBI:29105"/>
    </ligand>
</feature>
<dbReference type="InterPro" id="IPR046457">
    <property type="entry name" value="PMI_typeI_cat"/>
</dbReference>
<dbReference type="GO" id="GO:0004476">
    <property type="term" value="F:mannose-6-phosphate isomerase activity"/>
    <property type="evidence" value="ECO:0007669"/>
    <property type="project" value="UniProtKB-EC"/>
</dbReference>
<dbReference type="PRINTS" id="PR00714">
    <property type="entry name" value="MAN6PISMRASE"/>
</dbReference>
<keyword evidence="4 8" id="KW-0479">Metal-binding</keyword>
<protein>
    <recommendedName>
        <fullName evidence="3">mannose-6-phosphate isomerase</fullName>
        <ecNumber evidence="3">5.3.1.8</ecNumber>
    </recommendedName>
</protein>
<feature type="binding site" evidence="8">
    <location>
        <position position="124"/>
    </location>
    <ligand>
        <name>Zn(2+)</name>
        <dbReference type="ChEBI" id="CHEBI:29105"/>
    </ligand>
</feature>
<keyword evidence="11" id="KW-1185">Reference proteome</keyword>
<dbReference type="InterPro" id="IPR011051">
    <property type="entry name" value="RmlC_Cupin_sf"/>
</dbReference>
<dbReference type="GO" id="GO:0005975">
    <property type="term" value="P:carbohydrate metabolic process"/>
    <property type="evidence" value="ECO:0007669"/>
    <property type="project" value="InterPro"/>
</dbReference>
<proteinExistence type="inferred from homology"/>
<reference evidence="10" key="1">
    <citation type="submission" date="2021-04" db="EMBL/GenBank/DDBJ databases">
        <title>Microbacterium tenobrionis sp. nov. and Microbacterium allomyrinae sp. nov., isolated from larvae of Tenobrio molitor and Allomyrina dichotoma, respectively.</title>
        <authorList>
            <person name="Lee S.D."/>
        </authorList>
    </citation>
    <scope>NUCLEOTIDE SEQUENCE</scope>
    <source>
        <strain evidence="10">BWT-G7</strain>
    </source>
</reference>
<comment type="similarity">
    <text evidence="2">Belongs to the mannose-6-phosphate isomerase type 1 family.</text>
</comment>
<dbReference type="InterPro" id="IPR014710">
    <property type="entry name" value="RmlC-like_jellyroll"/>
</dbReference>
<dbReference type="InterPro" id="IPR016305">
    <property type="entry name" value="Mannose-6-P_Isomerase"/>
</dbReference>
<dbReference type="EMBL" id="JAGTTN010000004">
    <property type="protein sequence ID" value="MCC2033292.1"/>
    <property type="molecule type" value="Genomic_DNA"/>
</dbReference>
<evidence type="ECO:0000256" key="2">
    <source>
        <dbReference type="ARBA" id="ARBA00010772"/>
    </source>
</evidence>
<evidence type="ECO:0000256" key="3">
    <source>
        <dbReference type="ARBA" id="ARBA00011956"/>
    </source>
</evidence>
<evidence type="ECO:0000313" key="11">
    <source>
        <dbReference type="Proteomes" id="UP001139354"/>
    </source>
</evidence>
<feature type="domain" description="Phosphomannose isomerase type I catalytic" evidence="9">
    <location>
        <begin position="9"/>
        <end position="142"/>
    </location>
</feature>
<dbReference type="PANTHER" id="PTHR10309">
    <property type="entry name" value="MANNOSE-6-PHOSPHATE ISOMERASE"/>
    <property type="match status" value="1"/>
</dbReference>
<dbReference type="GO" id="GO:0008270">
    <property type="term" value="F:zinc ion binding"/>
    <property type="evidence" value="ECO:0007669"/>
    <property type="project" value="InterPro"/>
</dbReference>
<name>A0A9X1LWI8_9MICO</name>
<comment type="caution">
    <text evidence="10">The sequence shown here is derived from an EMBL/GenBank/DDBJ whole genome shotgun (WGS) entry which is preliminary data.</text>
</comment>
<comment type="catalytic activity">
    <reaction evidence="1">
        <text>D-mannose 6-phosphate = D-fructose 6-phosphate</text>
        <dbReference type="Rhea" id="RHEA:12356"/>
        <dbReference type="ChEBI" id="CHEBI:58735"/>
        <dbReference type="ChEBI" id="CHEBI:61527"/>
        <dbReference type="EC" id="5.3.1.8"/>
    </reaction>
</comment>
<gene>
    <name evidence="10" type="primary">manA</name>
    <name evidence="10" type="ORF">KEC57_13980</name>
</gene>
<dbReference type="Gene3D" id="2.60.120.10">
    <property type="entry name" value="Jelly Rolls"/>
    <property type="match status" value="2"/>
</dbReference>
<dbReference type="Gene3D" id="1.10.441.10">
    <property type="entry name" value="Phosphomannose Isomerase, domain 2"/>
    <property type="match status" value="1"/>
</dbReference>
<dbReference type="EC" id="5.3.1.8" evidence="3"/>
<keyword evidence="5 8" id="KW-0862">Zinc</keyword>
<keyword evidence="6 10" id="KW-0413">Isomerase</keyword>
<dbReference type="PIRSF" id="PIRSF001480">
    <property type="entry name" value="Mannose-6-phosphate_isomerase"/>
    <property type="match status" value="1"/>
</dbReference>
<evidence type="ECO:0000313" key="10">
    <source>
        <dbReference type="EMBL" id="MCC2033292.1"/>
    </source>
</evidence>
<dbReference type="NCBIfam" id="TIGR00218">
    <property type="entry name" value="manA"/>
    <property type="match status" value="1"/>
</dbReference>
<evidence type="ECO:0000256" key="7">
    <source>
        <dbReference type="PIRSR" id="PIRSR001480-1"/>
    </source>
</evidence>
<dbReference type="Proteomes" id="UP001139354">
    <property type="component" value="Unassembled WGS sequence"/>
</dbReference>
<dbReference type="SUPFAM" id="SSF51182">
    <property type="entry name" value="RmlC-like cupins"/>
    <property type="match status" value="1"/>
</dbReference>
<dbReference type="GO" id="GO:0005829">
    <property type="term" value="C:cytosol"/>
    <property type="evidence" value="ECO:0007669"/>
    <property type="project" value="TreeGrafter"/>
</dbReference>
<dbReference type="CDD" id="cd07011">
    <property type="entry name" value="cupin_PMI_type_I_N"/>
    <property type="match status" value="1"/>
</dbReference>
<dbReference type="AlphaFoldDB" id="A0A9X1LWI8"/>
<sequence>MTSPTFIPISNEPRDYAWGTPGGISRAFGLAPTDALEAEVWLGAHPLSPSRAAGAPWADLAEWERQDGVRLPFLMKVLAASSPLSLQAHPTPDDAAAGFAKEDALGIPRDAAHRNYKDPYAKPELIVAVEDGFEALCGFRPLAESIADIEALAALADEPALFRPLLVALNGESGLRSAFEWLMSGAGEVASLIAQVVAAARREPARFELVLRIAAQYPGDPGIVVALLLNHTTLQAGECLWLPAGNIHAYLRGLGVELMGPSDNVLRGGLTPKHVDVAELLRVLDFSDGPAPYLAPGHPSEHVAVYRPATQPSGEGVPFDLRLIDGDAAIRTSSPAIGVVLDGEFVLRRGDSEHRVGRGQAVLVPEAGELAISGEGRLYFASAE</sequence>
<feature type="active site" evidence="7">
    <location>
        <position position="267"/>
    </location>
</feature>
<evidence type="ECO:0000256" key="6">
    <source>
        <dbReference type="ARBA" id="ARBA00023235"/>
    </source>
</evidence>
<accession>A0A9X1LWI8</accession>
<evidence type="ECO:0000256" key="5">
    <source>
        <dbReference type="ARBA" id="ARBA00022833"/>
    </source>
</evidence>
<dbReference type="GO" id="GO:0009298">
    <property type="term" value="P:GDP-mannose biosynthetic process"/>
    <property type="evidence" value="ECO:0007669"/>
    <property type="project" value="InterPro"/>
</dbReference>
<evidence type="ECO:0000256" key="4">
    <source>
        <dbReference type="ARBA" id="ARBA00022723"/>
    </source>
</evidence>
<dbReference type="InterPro" id="IPR001250">
    <property type="entry name" value="Man6P_Isoase-1"/>
</dbReference>